<protein>
    <submittedName>
        <fullName evidence="1">Baseplate protein</fullName>
    </submittedName>
</protein>
<accession>A0AC61SCW2</accession>
<gene>
    <name evidence="1" type="ORF">C5S46_00520</name>
</gene>
<sequence length="134" mass="15344">MANKSKDFLGTGWKYPVKVDIDKKIAMSEYEEDIEEAIRIILGTAKGERVMRPDFGCGIHEMVFEPINTATVNLIKNSVRDGLIQWEPRIEVIKVEVSTEESAQGKLLVSIDYRVRVTNNQFNLVYPFYVKEGM</sequence>
<comment type="caution">
    <text evidence="1">The sequence shown here is derived from an EMBL/GenBank/DDBJ whole genome shotgun (WGS) entry which is preliminary data.</text>
</comment>
<dbReference type="EMBL" id="QYBA01000014">
    <property type="protein sequence ID" value="TKY92460.1"/>
    <property type="molecule type" value="Genomic_DNA"/>
</dbReference>
<evidence type="ECO:0000313" key="2">
    <source>
        <dbReference type="Proteomes" id="UP000315423"/>
    </source>
</evidence>
<proteinExistence type="predicted"/>
<evidence type="ECO:0000313" key="1">
    <source>
        <dbReference type="EMBL" id="TKY92460.1"/>
    </source>
</evidence>
<reference evidence="1" key="1">
    <citation type="submission" date="2018-09" db="EMBL/GenBank/DDBJ databases">
        <title>A genomic encyclopedia of anaerobic methanotrophic archaea.</title>
        <authorList>
            <person name="Skennerton C.T."/>
            <person name="Chadwick G.L."/>
            <person name="Laso-Perez R."/>
            <person name="Leu A.O."/>
            <person name="Speth D.R."/>
            <person name="Yu H."/>
            <person name="Morgan-Lang C."/>
            <person name="Hatzenpichler R."/>
            <person name="Goudeau D."/>
            <person name="Malmstrom R."/>
            <person name="Woyke T."/>
            <person name="Hallam S."/>
            <person name="Tyson G.W."/>
            <person name="Wegener G."/>
            <person name="Boetius A."/>
            <person name="Orphan V.J."/>
        </authorList>
    </citation>
    <scope>NUCLEOTIDE SEQUENCE</scope>
    <source>
        <strain evidence="1">CONS3730D10UFb2</strain>
    </source>
</reference>
<name>A0AC61SCW2_9EURY</name>
<dbReference type="Proteomes" id="UP000315423">
    <property type="component" value="Unassembled WGS sequence"/>
</dbReference>
<organism evidence="1 2">
    <name type="scientific">Candidatus Methanomarinus sp</name>
    <dbReference type="NCBI Taxonomy" id="3386244"/>
    <lineage>
        <taxon>Archaea</taxon>
        <taxon>Methanobacteriati</taxon>
        <taxon>Methanobacteriota</taxon>
        <taxon>Stenosarchaea group</taxon>
        <taxon>Methanomicrobia</taxon>
        <taxon>Methanosarcinales</taxon>
        <taxon>ANME-2 cluster</taxon>
        <taxon>Candidatus Methanocomedenaceae</taxon>
        <taxon>Candidatus Methanomarinus</taxon>
    </lineage>
</organism>